<proteinExistence type="inferred from homology"/>
<evidence type="ECO:0000256" key="8">
    <source>
        <dbReference type="PROSITE-ProRule" id="PRU01360"/>
    </source>
</evidence>
<dbReference type="Gene3D" id="2.40.170.20">
    <property type="entry name" value="TonB-dependent receptor, beta-barrel domain"/>
    <property type="match status" value="1"/>
</dbReference>
<dbReference type="InterPro" id="IPR012910">
    <property type="entry name" value="Plug_dom"/>
</dbReference>
<dbReference type="SUPFAM" id="SSF56935">
    <property type="entry name" value="Porins"/>
    <property type="match status" value="1"/>
</dbReference>
<evidence type="ECO:0000313" key="12">
    <source>
        <dbReference type="EMBL" id="MEN7546946.1"/>
    </source>
</evidence>
<reference evidence="12 13" key="1">
    <citation type="submission" date="2024-04" db="EMBL/GenBank/DDBJ databases">
        <title>Novel genus in family Flammeovirgaceae.</title>
        <authorList>
            <person name="Nguyen T.H."/>
            <person name="Vuong T.Q."/>
            <person name="Le H."/>
            <person name="Kim S.-G."/>
        </authorList>
    </citation>
    <scope>NUCLEOTIDE SEQUENCE [LARGE SCALE GENOMIC DNA]</scope>
    <source>
        <strain evidence="12 13">JCM 23209</strain>
    </source>
</reference>
<dbReference type="GO" id="GO:0009279">
    <property type="term" value="C:cell outer membrane"/>
    <property type="evidence" value="ECO:0007669"/>
    <property type="project" value="UniProtKB-SubCell"/>
</dbReference>
<evidence type="ECO:0000256" key="9">
    <source>
        <dbReference type="RuleBase" id="RU003357"/>
    </source>
</evidence>
<dbReference type="Proteomes" id="UP001403385">
    <property type="component" value="Unassembled WGS sequence"/>
</dbReference>
<keyword evidence="6 8" id="KW-0472">Membrane</keyword>
<sequence>MKIHLLNLIVNMCRYTLCVWAVQTICATVLFASHPVEGQKLKDIRVQVAQSTMSLAQALKTIESQTQFKFTYLSGELAMQKRISLVSQSQSLELILQSLSDQAQVNFTRINDQIVVKKYHKGKGQNAAVQEKRQVSGTVSDADTGEPVTGASVYVSGTTLGTITDVDGKYKITLPEEAEALVFSFVGYQKKVVTIGEQTIINVALEQDATELEELIVVGYGTQKKVHLTGAVSQIDAKAIENRPISNLTQALQGAVPNLNITFADGRPGSTGNLNVRGNNSITGGSPLVLIDGVPGSLDMINPRDIASVSVLKDAASAAIYGARGAFGVILVTTKNAENGKMKVNYSNNFSWSRSTVSTDFIDNGYDAARMIDEAFLRSTGKTYTGYSDADYEELLKRKTDPSLPSVVVDNRKGKDMYVYYGNTDWWSTMFRDVQPSMEHSLSVSGKSDKIDYYLSGRYYEKKGLMQINQDKYSSYNFRAKINAKVNPWLNLSSNTQFNSSKYTYPGWGVNSNFVYVTVHALPSYLPVNPDGTATYRTELNNYTIGDGIYADLLHGKSKGGENDFEFINTLSATADIAKGLSLVGNYTYHLNPRSTFSRRTEAPWSIYPGEIQFLGKDVLSEAMYRDQYHVFNAYATYVKTMGKHSFSVMGGFNQEMKKYKKINGTRNELLSEDLNAFDLGSGDQVIQGGDSEWAVRGIFYRVNYDFEGKYLLELNGRYDGTSRFPKDRRFGFFPSVSVGWRVSEEAFFEPVQKFVSDLKLRASYGELGNQQVATYSYIPVLSNGTLSYINNGAKMQYLSLPSPVSTNLTWETISSTNVGVDFGFFQNRLTGSFDWYQRDTKDMLTKGKTLPAVFGAGEPKENAADLRTKGWELVLRWENDGQLAGKAFSYSTGFVLSDYTAEITKFDNPSRLLSDYYVGQTLGEIWGYSVDGYFKSDQEAAEYQVDQSRVNKMINSSPGEWGQLRAGDMKFMDLDGDGAVNNGKNTVDDPGDLQVIGNSQPRYAFGITGSASWNGFDLSVFFQGIGRQHWYPGTNADKFWGPYSRPYFSFIPEDFNDKIWSPENPDAYFPRLRGYTALGSDRELGVKNDRYLQDLAYIRLKNLTIGYSLPETVLNKIKLSRCRIYFSGENLFTLTKLDTKYIDPEQAAAESNGRVYPFSKTLSVGLDLSF</sequence>
<dbReference type="EMBL" id="JBDKWZ010000001">
    <property type="protein sequence ID" value="MEN7546946.1"/>
    <property type="molecule type" value="Genomic_DNA"/>
</dbReference>
<dbReference type="NCBIfam" id="TIGR04056">
    <property type="entry name" value="OMP_RagA_SusC"/>
    <property type="match status" value="1"/>
</dbReference>
<evidence type="ECO:0000259" key="10">
    <source>
        <dbReference type="Pfam" id="PF00593"/>
    </source>
</evidence>
<feature type="domain" description="TonB-dependent receptor-like beta-barrel" evidence="10">
    <location>
        <begin position="491"/>
        <end position="935"/>
    </location>
</feature>
<keyword evidence="4 8" id="KW-0812">Transmembrane</keyword>
<evidence type="ECO:0000256" key="7">
    <source>
        <dbReference type="ARBA" id="ARBA00023237"/>
    </source>
</evidence>
<dbReference type="SUPFAM" id="SSF49464">
    <property type="entry name" value="Carboxypeptidase regulatory domain-like"/>
    <property type="match status" value="1"/>
</dbReference>
<evidence type="ECO:0000256" key="3">
    <source>
        <dbReference type="ARBA" id="ARBA00022452"/>
    </source>
</evidence>
<dbReference type="InterPro" id="IPR023997">
    <property type="entry name" value="TonB-dep_OMP_SusC/RagA_CS"/>
</dbReference>
<evidence type="ECO:0000313" key="13">
    <source>
        <dbReference type="Proteomes" id="UP001403385"/>
    </source>
</evidence>
<evidence type="ECO:0000256" key="5">
    <source>
        <dbReference type="ARBA" id="ARBA00023077"/>
    </source>
</evidence>
<dbReference type="PROSITE" id="PS52016">
    <property type="entry name" value="TONB_DEPENDENT_REC_3"/>
    <property type="match status" value="1"/>
</dbReference>
<dbReference type="InterPro" id="IPR037066">
    <property type="entry name" value="Plug_dom_sf"/>
</dbReference>
<comment type="caution">
    <text evidence="12">The sequence shown here is derived from an EMBL/GenBank/DDBJ whole genome shotgun (WGS) entry which is preliminary data.</text>
</comment>
<evidence type="ECO:0000256" key="6">
    <source>
        <dbReference type="ARBA" id="ARBA00023136"/>
    </source>
</evidence>
<dbReference type="AlphaFoldDB" id="A0AAW9S1E7"/>
<keyword evidence="13" id="KW-1185">Reference proteome</keyword>
<protein>
    <submittedName>
        <fullName evidence="12">TonB-dependent receptor</fullName>
    </submittedName>
</protein>
<dbReference type="InterPro" id="IPR036942">
    <property type="entry name" value="Beta-barrel_TonB_sf"/>
</dbReference>
<dbReference type="NCBIfam" id="TIGR04057">
    <property type="entry name" value="SusC_RagA_signa"/>
    <property type="match status" value="1"/>
</dbReference>
<dbReference type="InterPro" id="IPR039426">
    <property type="entry name" value="TonB-dep_rcpt-like"/>
</dbReference>
<dbReference type="InterPro" id="IPR000531">
    <property type="entry name" value="Beta-barrel_TonB"/>
</dbReference>
<dbReference type="Gene3D" id="2.60.40.1120">
    <property type="entry name" value="Carboxypeptidase-like, regulatory domain"/>
    <property type="match status" value="1"/>
</dbReference>
<dbReference type="Pfam" id="PF00593">
    <property type="entry name" value="TonB_dep_Rec_b-barrel"/>
    <property type="match status" value="1"/>
</dbReference>
<dbReference type="InterPro" id="IPR008969">
    <property type="entry name" value="CarboxyPept-like_regulatory"/>
</dbReference>
<dbReference type="Pfam" id="PF07715">
    <property type="entry name" value="Plug"/>
    <property type="match status" value="1"/>
</dbReference>
<keyword evidence="12" id="KW-0675">Receptor</keyword>
<keyword evidence="5 9" id="KW-0798">TonB box</keyword>
<accession>A0AAW9S1E7</accession>
<dbReference type="InterPro" id="IPR023996">
    <property type="entry name" value="TonB-dep_OMP_SusC/RagA"/>
</dbReference>
<feature type="domain" description="TonB-dependent receptor plug" evidence="11">
    <location>
        <begin position="227"/>
        <end position="329"/>
    </location>
</feature>
<dbReference type="Gene3D" id="2.170.130.10">
    <property type="entry name" value="TonB-dependent receptor, plug domain"/>
    <property type="match status" value="1"/>
</dbReference>
<evidence type="ECO:0000256" key="1">
    <source>
        <dbReference type="ARBA" id="ARBA00004571"/>
    </source>
</evidence>
<name>A0AAW9S1E7_9BACT</name>
<keyword evidence="7 8" id="KW-0998">Cell outer membrane</keyword>
<gene>
    <name evidence="12" type="ORF">AAG747_03455</name>
</gene>
<organism evidence="12 13">
    <name type="scientific">Rapidithrix thailandica</name>
    <dbReference type="NCBI Taxonomy" id="413964"/>
    <lineage>
        <taxon>Bacteria</taxon>
        <taxon>Pseudomonadati</taxon>
        <taxon>Bacteroidota</taxon>
        <taxon>Cytophagia</taxon>
        <taxon>Cytophagales</taxon>
        <taxon>Flammeovirgaceae</taxon>
        <taxon>Rapidithrix</taxon>
    </lineage>
</organism>
<evidence type="ECO:0000256" key="4">
    <source>
        <dbReference type="ARBA" id="ARBA00022692"/>
    </source>
</evidence>
<comment type="subcellular location">
    <subcellularLocation>
        <location evidence="1 8">Cell outer membrane</location>
        <topology evidence="1 8">Multi-pass membrane protein</topology>
    </subcellularLocation>
</comment>
<evidence type="ECO:0000259" key="11">
    <source>
        <dbReference type="Pfam" id="PF07715"/>
    </source>
</evidence>
<dbReference type="Pfam" id="PF13715">
    <property type="entry name" value="CarbopepD_reg_2"/>
    <property type="match status" value="1"/>
</dbReference>
<keyword evidence="2 8" id="KW-0813">Transport</keyword>
<comment type="similarity">
    <text evidence="8 9">Belongs to the TonB-dependent receptor family.</text>
</comment>
<keyword evidence="3 8" id="KW-1134">Transmembrane beta strand</keyword>
<evidence type="ECO:0000256" key="2">
    <source>
        <dbReference type="ARBA" id="ARBA00022448"/>
    </source>
</evidence>
<dbReference type="RefSeq" id="WP_346819723.1">
    <property type="nucleotide sequence ID" value="NZ_JBDKWZ010000001.1"/>
</dbReference>